<dbReference type="InterPro" id="IPR006674">
    <property type="entry name" value="HD_domain"/>
</dbReference>
<dbReference type="PROSITE" id="PS51831">
    <property type="entry name" value="HD"/>
    <property type="match status" value="1"/>
</dbReference>
<dbReference type="PATRIC" id="fig|52689.4.peg.1009"/>
<dbReference type="SMART" id="SM00267">
    <property type="entry name" value="GGDEF"/>
    <property type="match status" value="1"/>
</dbReference>
<dbReference type="PROSITE" id="PS51832">
    <property type="entry name" value="HD_GYP"/>
    <property type="match status" value="1"/>
</dbReference>
<dbReference type="Gene3D" id="1.10.3210.10">
    <property type="entry name" value="Hypothetical protein af1432"/>
    <property type="match status" value="1"/>
</dbReference>
<dbReference type="InterPro" id="IPR043128">
    <property type="entry name" value="Rev_trsase/Diguanyl_cyclase"/>
</dbReference>
<dbReference type="PANTHER" id="PTHR43155:SF2">
    <property type="entry name" value="CYCLIC DI-GMP PHOSPHODIESTERASE PA4108"/>
    <property type="match status" value="1"/>
</dbReference>
<feature type="transmembrane region" description="Helical" evidence="1">
    <location>
        <begin position="52"/>
        <end position="69"/>
    </location>
</feature>
<feature type="domain" description="GGDEF" evidence="2">
    <location>
        <begin position="220"/>
        <end position="355"/>
    </location>
</feature>
<evidence type="ECO:0000259" key="3">
    <source>
        <dbReference type="PROSITE" id="PS51831"/>
    </source>
</evidence>
<feature type="domain" description="HD-GYP" evidence="4">
    <location>
        <begin position="367"/>
        <end position="562"/>
    </location>
</feature>
<dbReference type="NCBIfam" id="TIGR00277">
    <property type="entry name" value="HDIG"/>
    <property type="match status" value="1"/>
</dbReference>
<dbReference type="InterPro" id="IPR037522">
    <property type="entry name" value="HD_GYP_dom"/>
</dbReference>
<evidence type="ECO:0000259" key="2">
    <source>
        <dbReference type="PROSITE" id="PS50887"/>
    </source>
</evidence>
<comment type="caution">
    <text evidence="5">The sequence shown here is derived from an EMBL/GenBank/DDBJ whole genome shotgun (WGS) entry which is preliminary data.</text>
</comment>
<dbReference type="STRING" id="52689.AKG39_09015"/>
<dbReference type="InterPro" id="IPR000160">
    <property type="entry name" value="GGDEF_dom"/>
</dbReference>
<feature type="transmembrane region" description="Helical" evidence="1">
    <location>
        <begin position="110"/>
        <end position="139"/>
    </location>
</feature>
<evidence type="ECO:0000313" key="6">
    <source>
        <dbReference type="Proteomes" id="UP000036873"/>
    </source>
</evidence>
<evidence type="ECO:0000259" key="4">
    <source>
        <dbReference type="PROSITE" id="PS51832"/>
    </source>
</evidence>
<dbReference type="Pfam" id="PF00990">
    <property type="entry name" value="GGDEF"/>
    <property type="match status" value="1"/>
</dbReference>
<keyword evidence="1" id="KW-0472">Membrane</keyword>
<dbReference type="InterPro" id="IPR003607">
    <property type="entry name" value="HD/PDEase_dom"/>
</dbReference>
<protein>
    <recommendedName>
        <fullName evidence="7">Diguanylate cyclase</fullName>
    </recommendedName>
</protein>
<feature type="transmembrane region" description="Helical" evidence="1">
    <location>
        <begin position="12"/>
        <end position="31"/>
    </location>
</feature>
<dbReference type="Pfam" id="PF13487">
    <property type="entry name" value="HD_5"/>
    <property type="match status" value="1"/>
</dbReference>
<feature type="domain" description="HD" evidence="3">
    <location>
        <begin position="389"/>
        <end position="511"/>
    </location>
</feature>
<evidence type="ECO:0000256" key="1">
    <source>
        <dbReference type="SAM" id="Phobius"/>
    </source>
</evidence>
<feature type="transmembrane region" description="Helical" evidence="1">
    <location>
        <begin position="159"/>
        <end position="176"/>
    </location>
</feature>
<dbReference type="NCBIfam" id="TIGR00254">
    <property type="entry name" value="GGDEF"/>
    <property type="match status" value="1"/>
</dbReference>
<dbReference type="SUPFAM" id="SSF109604">
    <property type="entry name" value="HD-domain/PDEase-like"/>
    <property type="match status" value="1"/>
</dbReference>
<dbReference type="PROSITE" id="PS50887">
    <property type="entry name" value="GGDEF"/>
    <property type="match status" value="1"/>
</dbReference>
<accession>A0A0L6U096</accession>
<keyword evidence="1" id="KW-0812">Transmembrane</keyword>
<dbReference type="Gene3D" id="3.30.70.270">
    <property type="match status" value="1"/>
</dbReference>
<dbReference type="SUPFAM" id="SSF55073">
    <property type="entry name" value="Nucleotide cyclase"/>
    <property type="match status" value="1"/>
</dbReference>
<name>A0A0L6U096_9FIRM</name>
<keyword evidence="6" id="KW-1185">Reference proteome</keyword>
<feature type="transmembrane region" description="Helical" evidence="1">
    <location>
        <begin position="81"/>
        <end position="103"/>
    </location>
</feature>
<evidence type="ECO:0008006" key="7">
    <source>
        <dbReference type="Google" id="ProtNLM"/>
    </source>
</evidence>
<dbReference type="InterPro" id="IPR029787">
    <property type="entry name" value="Nucleotide_cyclase"/>
</dbReference>
<dbReference type="CDD" id="cd01949">
    <property type="entry name" value="GGDEF"/>
    <property type="match status" value="1"/>
</dbReference>
<gene>
    <name evidence="5" type="ORF">AKG39_09015</name>
</gene>
<dbReference type="InterPro" id="IPR006675">
    <property type="entry name" value="HDIG_dom"/>
</dbReference>
<dbReference type="SMART" id="SM00471">
    <property type="entry name" value="HDc"/>
    <property type="match status" value="1"/>
</dbReference>
<dbReference type="EMBL" id="LGYO01000022">
    <property type="protein sequence ID" value="KNZ41767.1"/>
    <property type="molecule type" value="Genomic_DNA"/>
</dbReference>
<reference evidence="6" key="1">
    <citation type="submission" date="2015-07" db="EMBL/GenBank/DDBJ databases">
        <title>Draft genome sequence of Acetobacterium bakii DSM 8293, a potential psychrophilic chemical producer through syngas fermentation.</title>
        <authorList>
            <person name="Song Y."/>
            <person name="Hwang S."/>
            <person name="Cho B.-K."/>
        </authorList>
    </citation>
    <scope>NUCLEOTIDE SEQUENCE [LARGE SCALE GENOMIC DNA]</scope>
    <source>
        <strain evidence="6">DSM 8239</strain>
    </source>
</reference>
<organism evidence="5 6">
    <name type="scientific">Acetobacterium bakii</name>
    <dbReference type="NCBI Taxonomy" id="52689"/>
    <lineage>
        <taxon>Bacteria</taxon>
        <taxon>Bacillati</taxon>
        <taxon>Bacillota</taxon>
        <taxon>Clostridia</taxon>
        <taxon>Eubacteriales</taxon>
        <taxon>Eubacteriaceae</taxon>
        <taxon>Acetobacterium</taxon>
    </lineage>
</organism>
<dbReference type="RefSeq" id="WP_050740061.1">
    <property type="nucleotide sequence ID" value="NZ_LGYO01000022.1"/>
</dbReference>
<dbReference type="CDD" id="cd00077">
    <property type="entry name" value="HDc"/>
    <property type="match status" value="1"/>
</dbReference>
<dbReference type="FunFam" id="3.30.70.270:FF:000001">
    <property type="entry name" value="Diguanylate cyclase domain protein"/>
    <property type="match status" value="1"/>
</dbReference>
<proteinExistence type="predicted"/>
<sequence>MEKFDQNKEISLQQLLISIKLALLFFSVIAFSQHYFKNKEILDLLSNGSKTIFIFVLIIIVIYGVVFFSNKVDPDKQLGLFKYGELAFFVVLSFLTVFYTGAFASNFKPLFLCVILLATIGHGLTIGMVIAGILSLGLLSMDLIMVPNQTVNLYFEYDLVLSSIFLLVTFTVGYYAKLENDHIEELRDLANEDALTGLFNHRYFYANLYQEIDEAKKNGVSVSLFFLDIDDFKIYNDLYGHTVGDRALKKMAKIIMDFAGTEFVACRYGGEEFAILLYNTEEKQAMESANKLCSIIEQAVFDGQEYLPGQNLTVSVGVSEYPNKAKDANDLVSQADQALYRAKFFRKNRVESYASILDNLKNSLSEEDETIITTLRTLISVINSRDKHTYEHVERVAEYASWMAEELNLPKHLKQTLVYGAYMHDIGKINTPKEVLLKSEKLTEEEWKELQQHPIQGVEIIEHVDVIKDVQPLILQHHEYYNGKGYPYGLAGNQIAYTSRILSVVDAFDAMTSLRPYQRKRSVEEACEELIRCRGTQFDPNVVDVFIGIVIKKFNIELNVINSGLSDSNG</sequence>
<evidence type="ECO:0000313" key="5">
    <source>
        <dbReference type="EMBL" id="KNZ41767.1"/>
    </source>
</evidence>
<dbReference type="Proteomes" id="UP000036873">
    <property type="component" value="Unassembled WGS sequence"/>
</dbReference>
<dbReference type="PANTHER" id="PTHR43155">
    <property type="entry name" value="CYCLIC DI-GMP PHOSPHODIESTERASE PA4108-RELATED"/>
    <property type="match status" value="1"/>
</dbReference>
<dbReference type="AlphaFoldDB" id="A0A0L6U096"/>
<dbReference type="OrthoDB" id="9804747at2"/>
<keyword evidence="1" id="KW-1133">Transmembrane helix</keyword>